<name>A0A4Y2P485_ARAVE</name>
<protein>
    <submittedName>
        <fullName evidence="1">Uncharacterized protein</fullName>
    </submittedName>
</protein>
<comment type="caution">
    <text evidence="1">The sequence shown here is derived from an EMBL/GenBank/DDBJ whole genome shotgun (WGS) entry which is preliminary data.</text>
</comment>
<keyword evidence="2" id="KW-1185">Reference proteome</keyword>
<gene>
    <name evidence="1" type="ORF">AVEN_187060_1</name>
</gene>
<evidence type="ECO:0000313" key="2">
    <source>
        <dbReference type="Proteomes" id="UP000499080"/>
    </source>
</evidence>
<dbReference type="AlphaFoldDB" id="A0A4Y2P485"/>
<organism evidence="1 2">
    <name type="scientific">Araneus ventricosus</name>
    <name type="common">Orbweaver spider</name>
    <name type="synonym">Epeira ventricosa</name>
    <dbReference type="NCBI Taxonomy" id="182803"/>
    <lineage>
        <taxon>Eukaryota</taxon>
        <taxon>Metazoa</taxon>
        <taxon>Ecdysozoa</taxon>
        <taxon>Arthropoda</taxon>
        <taxon>Chelicerata</taxon>
        <taxon>Arachnida</taxon>
        <taxon>Araneae</taxon>
        <taxon>Araneomorphae</taxon>
        <taxon>Entelegynae</taxon>
        <taxon>Araneoidea</taxon>
        <taxon>Araneidae</taxon>
        <taxon>Araneus</taxon>
    </lineage>
</organism>
<proteinExistence type="predicted"/>
<reference evidence="1 2" key="1">
    <citation type="journal article" date="2019" name="Sci. Rep.">
        <title>Orb-weaving spider Araneus ventricosus genome elucidates the spidroin gene catalogue.</title>
        <authorList>
            <person name="Kono N."/>
            <person name="Nakamura H."/>
            <person name="Ohtoshi R."/>
            <person name="Moran D.A.P."/>
            <person name="Shinohara A."/>
            <person name="Yoshida Y."/>
            <person name="Fujiwara M."/>
            <person name="Mori M."/>
            <person name="Tomita M."/>
            <person name="Arakawa K."/>
        </authorList>
    </citation>
    <scope>NUCLEOTIDE SEQUENCE [LARGE SCALE GENOMIC DNA]</scope>
</reference>
<sequence length="107" mass="11942">MWSQRCGTGLEMRLTDALGISHRGRNAAKRRLFGDGLHNVEPSSDEKDDTRVSELSCYPSVKTFDSDEFNVHQINTQNSQVFGEIGSLTCDPQISKPKLFQQANAEP</sequence>
<dbReference type="EMBL" id="BGPR01010445">
    <property type="protein sequence ID" value="GBN46194.1"/>
    <property type="molecule type" value="Genomic_DNA"/>
</dbReference>
<dbReference type="Proteomes" id="UP000499080">
    <property type="component" value="Unassembled WGS sequence"/>
</dbReference>
<accession>A0A4Y2P485</accession>
<evidence type="ECO:0000313" key="1">
    <source>
        <dbReference type="EMBL" id="GBN46194.1"/>
    </source>
</evidence>